<dbReference type="AlphaFoldDB" id="A0A413RZX2"/>
<sequence>MDHIYFALTKGDGKMKIEDNRSNLRKFEELVVGDVFEYESNYYIKTKEINDSKSPASYMTYNAVNINSSCAGELFYFKDNLVYLLDDVTLVLN</sequence>
<evidence type="ECO:0000313" key="1">
    <source>
        <dbReference type="EMBL" id="RHA54481.1"/>
    </source>
</evidence>
<organism evidence="1 2">
    <name type="scientific">Eubacterium ventriosum</name>
    <dbReference type="NCBI Taxonomy" id="39496"/>
    <lineage>
        <taxon>Bacteria</taxon>
        <taxon>Bacillati</taxon>
        <taxon>Bacillota</taxon>
        <taxon>Clostridia</taxon>
        <taxon>Eubacteriales</taxon>
        <taxon>Eubacteriaceae</taxon>
        <taxon>Eubacterium</taxon>
    </lineage>
</organism>
<protein>
    <submittedName>
        <fullName evidence="1">Uncharacterized protein</fullName>
    </submittedName>
</protein>
<comment type="caution">
    <text evidence="1">The sequence shown here is derived from an EMBL/GenBank/DDBJ whole genome shotgun (WGS) entry which is preliminary data.</text>
</comment>
<accession>A0A413RZX2</accession>
<evidence type="ECO:0000313" key="2">
    <source>
        <dbReference type="Proteomes" id="UP000284598"/>
    </source>
</evidence>
<reference evidence="1 2" key="1">
    <citation type="submission" date="2018-08" db="EMBL/GenBank/DDBJ databases">
        <title>A genome reference for cultivated species of the human gut microbiota.</title>
        <authorList>
            <person name="Zou Y."/>
            <person name="Xue W."/>
            <person name="Luo G."/>
        </authorList>
    </citation>
    <scope>NUCLEOTIDE SEQUENCE [LARGE SCALE GENOMIC DNA]</scope>
    <source>
        <strain evidence="1 2">AM43-2</strain>
    </source>
</reference>
<dbReference type="Proteomes" id="UP000284598">
    <property type="component" value="Unassembled WGS sequence"/>
</dbReference>
<dbReference type="EMBL" id="QSFO01000007">
    <property type="protein sequence ID" value="RHA54481.1"/>
    <property type="molecule type" value="Genomic_DNA"/>
</dbReference>
<proteinExistence type="predicted"/>
<name>A0A413RZX2_9FIRM</name>
<gene>
    <name evidence="1" type="ORF">DW929_07305</name>
</gene>